<keyword evidence="1" id="KW-0805">Transcription regulation</keyword>
<keyword evidence="3" id="KW-0804">Transcription</keyword>
<keyword evidence="6" id="KW-1185">Reference proteome</keyword>
<reference evidence="6" key="1">
    <citation type="journal article" date="2017" name="Int. J. Syst. Evol. Microbiol.">
        <title>Notoacmeibacter marinus gen. nov., sp. nov., isolated from the gut of a limpet and proposal of Notoacmeibacteraceae fam. nov. in the order Rhizobiales of the class Alphaproteobacteria.</title>
        <authorList>
            <person name="Huang Z."/>
            <person name="Guo F."/>
            <person name="Lai Q."/>
        </authorList>
    </citation>
    <scope>NUCLEOTIDE SEQUENCE [LARGE SCALE GENOMIC DNA]</scope>
    <source>
        <strain evidence="6">XMTR2A4</strain>
    </source>
</reference>
<evidence type="ECO:0000256" key="1">
    <source>
        <dbReference type="ARBA" id="ARBA00023015"/>
    </source>
</evidence>
<dbReference type="GO" id="GO:0003700">
    <property type="term" value="F:DNA-binding transcription factor activity"/>
    <property type="evidence" value="ECO:0007669"/>
    <property type="project" value="InterPro"/>
</dbReference>
<dbReference type="SUPFAM" id="SSF46689">
    <property type="entry name" value="Homeodomain-like"/>
    <property type="match status" value="1"/>
</dbReference>
<dbReference type="InterPro" id="IPR020449">
    <property type="entry name" value="Tscrpt_reg_AraC-type_HTH"/>
</dbReference>
<dbReference type="GO" id="GO:0043565">
    <property type="term" value="F:sequence-specific DNA binding"/>
    <property type="evidence" value="ECO:0007669"/>
    <property type="project" value="InterPro"/>
</dbReference>
<dbReference type="SMART" id="SM00342">
    <property type="entry name" value="HTH_ARAC"/>
    <property type="match status" value="1"/>
</dbReference>
<dbReference type="Pfam" id="PF12833">
    <property type="entry name" value="HTH_18"/>
    <property type="match status" value="1"/>
</dbReference>
<name>A0A231UYD7_9HYPH</name>
<evidence type="ECO:0000313" key="6">
    <source>
        <dbReference type="Proteomes" id="UP000215405"/>
    </source>
</evidence>
<dbReference type="InterPro" id="IPR018060">
    <property type="entry name" value="HTH_AraC"/>
</dbReference>
<protein>
    <recommendedName>
        <fullName evidence="4">HTH araC/xylS-type domain-containing protein</fullName>
    </recommendedName>
</protein>
<accession>A0A231UYD7</accession>
<proteinExistence type="predicted"/>
<feature type="domain" description="HTH araC/xylS-type" evidence="4">
    <location>
        <begin position="115"/>
        <end position="213"/>
    </location>
</feature>
<sequence length="227" mass="24898">MVLNVPPGCVHAIAFDERSVGSVITVPREVLDEARLPRQALAAIASPKTLFASPSIWQCVETVQQEYGEGSSALRSAILRHMSALLALNIARMTPAGVGMHDDAPPPNANTRLVRRFTALVEEHFRNHWPIARYASTLGVSATHLGRVVRAGTRSTPRMIVSARLLVEARRHLAYTNRPVQQIAENLGFADPAYFTRVIQRKTGLSPTELRRRLKGSSPAVAADKRV</sequence>
<dbReference type="PANTHER" id="PTHR43280">
    <property type="entry name" value="ARAC-FAMILY TRANSCRIPTIONAL REGULATOR"/>
    <property type="match status" value="1"/>
</dbReference>
<dbReference type="Gene3D" id="1.10.10.60">
    <property type="entry name" value="Homeodomain-like"/>
    <property type="match status" value="1"/>
</dbReference>
<dbReference type="PANTHER" id="PTHR43280:SF32">
    <property type="entry name" value="TRANSCRIPTIONAL REGULATORY PROTEIN"/>
    <property type="match status" value="1"/>
</dbReference>
<evidence type="ECO:0000256" key="2">
    <source>
        <dbReference type="ARBA" id="ARBA00023125"/>
    </source>
</evidence>
<dbReference type="EMBL" id="NBYO01000002">
    <property type="protein sequence ID" value="OXT00884.1"/>
    <property type="molecule type" value="Genomic_DNA"/>
</dbReference>
<evidence type="ECO:0000256" key="3">
    <source>
        <dbReference type="ARBA" id="ARBA00023163"/>
    </source>
</evidence>
<gene>
    <name evidence="5" type="ORF">B7H23_09290</name>
</gene>
<dbReference type="AlphaFoldDB" id="A0A231UYD7"/>
<evidence type="ECO:0000313" key="5">
    <source>
        <dbReference type="EMBL" id="OXT00884.1"/>
    </source>
</evidence>
<dbReference type="Proteomes" id="UP000215405">
    <property type="component" value="Unassembled WGS sequence"/>
</dbReference>
<comment type="caution">
    <text evidence="5">The sequence shown here is derived from an EMBL/GenBank/DDBJ whole genome shotgun (WGS) entry which is preliminary data.</text>
</comment>
<evidence type="ECO:0000259" key="4">
    <source>
        <dbReference type="PROSITE" id="PS01124"/>
    </source>
</evidence>
<dbReference type="PROSITE" id="PS01124">
    <property type="entry name" value="HTH_ARAC_FAMILY_2"/>
    <property type="match status" value="1"/>
</dbReference>
<dbReference type="PRINTS" id="PR00032">
    <property type="entry name" value="HTHARAC"/>
</dbReference>
<keyword evidence="2" id="KW-0238">DNA-binding</keyword>
<dbReference type="InterPro" id="IPR009057">
    <property type="entry name" value="Homeodomain-like_sf"/>
</dbReference>
<organism evidence="5 6">
    <name type="scientific">Notoacmeibacter marinus</name>
    <dbReference type="NCBI Taxonomy" id="1876515"/>
    <lineage>
        <taxon>Bacteria</taxon>
        <taxon>Pseudomonadati</taxon>
        <taxon>Pseudomonadota</taxon>
        <taxon>Alphaproteobacteria</taxon>
        <taxon>Hyphomicrobiales</taxon>
        <taxon>Notoacmeibacteraceae</taxon>
        <taxon>Notoacmeibacter</taxon>
    </lineage>
</organism>